<evidence type="ECO:0000256" key="1">
    <source>
        <dbReference type="SAM" id="Phobius"/>
    </source>
</evidence>
<dbReference type="InterPro" id="IPR009045">
    <property type="entry name" value="Zn_M74/Hedgehog-like"/>
</dbReference>
<reference evidence="3" key="1">
    <citation type="submission" date="2020-10" db="EMBL/GenBank/DDBJ databases">
        <authorList>
            <person name="Gilroy R."/>
        </authorList>
    </citation>
    <scope>NUCLEOTIDE SEQUENCE</scope>
    <source>
        <strain evidence="3">CHK147-3167</strain>
    </source>
</reference>
<accession>A0A9D0ZPN6</accession>
<dbReference type="InterPro" id="IPR058193">
    <property type="entry name" value="VanY/YodJ_core_dom"/>
</dbReference>
<protein>
    <submittedName>
        <fullName evidence="3">M15 family metallopeptidase</fullName>
    </submittedName>
</protein>
<dbReference type="InterPro" id="IPR003709">
    <property type="entry name" value="VanY-like_core_dom"/>
</dbReference>
<keyword evidence="1" id="KW-0472">Membrane</keyword>
<dbReference type="GO" id="GO:0006508">
    <property type="term" value="P:proteolysis"/>
    <property type="evidence" value="ECO:0007669"/>
    <property type="project" value="InterPro"/>
</dbReference>
<keyword evidence="1" id="KW-0812">Transmembrane</keyword>
<feature type="transmembrane region" description="Helical" evidence="1">
    <location>
        <begin position="12"/>
        <end position="33"/>
    </location>
</feature>
<dbReference type="Gene3D" id="3.30.1380.10">
    <property type="match status" value="1"/>
</dbReference>
<proteinExistence type="predicted"/>
<dbReference type="GO" id="GO:0008233">
    <property type="term" value="F:peptidase activity"/>
    <property type="evidence" value="ECO:0007669"/>
    <property type="project" value="InterPro"/>
</dbReference>
<feature type="domain" description="D-alanyl-D-alanine carboxypeptidase-like core" evidence="2">
    <location>
        <begin position="168"/>
        <end position="293"/>
    </location>
</feature>
<gene>
    <name evidence="3" type="ORF">IAB27_01680</name>
</gene>
<dbReference type="PANTHER" id="PTHR34385:SF1">
    <property type="entry name" value="PEPTIDOGLYCAN L-ALANYL-D-GLUTAMATE ENDOPEPTIDASE CWLK"/>
    <property type="match status" value="1"/>
</dbReference>
<keyword evidence="1" id="KW-1133">Transmembrane helix</keyword>
<dbReference type="PANTHER" id="PTHR34385">
    <property type="entry name" value="D-ALANYL-D-ALANINE CARBOXYPEPTIDASE"/>
    <property type="match status" value="1"/>
</dbReference>
<dbReference type="Pfam" id="PF02557">
    <property type="entry name" value="VanY"/>
    <property type="match status" value="1"/>
</dbReference>
<dbReference type="SUPFAM" id="SSF55166">
    <property type="entry name" value="Hedgehog/DD-peptidase"/>
    <property type="match status" value="1"/>
</dbReference>
<evidence type="ECO:0000313" key="4">
    <source>
        <dbReference type="Proteomes" id="UP000886786"/>
    </source>
</evidence>
<dbReference type="CDD" id="cd14852">
    <property type="entry name" value="LD-carboxypeptidase"/>
    <property type="match status" value="1"/>
</dbReference>
<evidence type="ECO:0000313" key="3">
    <source>
        <dbReference type="EMBL" id="HIQ90329.1"/>
    </source>
</evidence>
<dbReference type="EMBL" id="DVFV01000033">
    <property type="protein sequence ID" value="HIQ90329.1"/>
    <property type="molecule type" value="Genomic_DNA"/>
</dbReference>
<reference evidence="3" key="2">
    <citation type="journal article" date="2021" name="PeerJ">
        <title>Extensive microbial diversity within the chicken gut microbiome revealed by metagenomics and culture.</title>
        <authorList>
            <person name="Gilroy R."/>
            <person name="Ravi A."/>
            <person name="Getino M."/>
            <person name="Pursley I."/>
            <person name="Horton D.L."/>
            <person name="Alikhan N.F."/>
            <person name="Baker D."/>
            <person name="Gharbi K."/>
            <person name="Hall N."/>
            <person name="Watson M."/>
            <person name="Adriaenssens E.M."/>
            <person name="Foster-Nyarko E."/>
            <person name="Jarju S."/>
            <person name="Secka A."/>
            <person name="Antonio M."/>
            <person name="Oren A."/>
            <person name="Chaudhuri R.R."/>
            <person name="La Ragione R."/>
            <person name="Hildebrand F."/>
            <person name="Pallen M.J."/>
        </authorList>
    </citation>
    <scope>NUCLEOTIDE SEQUENCE</scope>
    <source>
        <strain evidence="3">CHK147-3167</strain>
    </source>
</reference>
<sequence length="316" mass="37466">MYYKKRRIKKGPIIILVVVVILVIAIIVGINLYKHYTSDEYRLGQAGYSEDEISDILKMDRKYIDYAIEHKYEDDFIALVNEKYFIWKNYNEYIKYIDDVYGDKKVDYSLVVSKINTKTNYDPYTHTEDTDMNMKNSILVNKYYHLASDYAPDDIVEMSNWYSYPGNRIREEVYNAFIEMFNAAKEDGITLIVNSSYRTHDEQEEIYNDYESSQGKAYADKYAARPDYSEHQTGLALDIFTPGAGMANFEETDAFRWLQENSYKYGFILRYPEGKEDITGYSYEAWHYRFLGKDLAKKVYNSGLTYDEYYAYYLEK</sequence>
<dbReference type="AlphaFoldDB" id="A0A9D0ZPN6"/>
<name>A0A9D0ZPN6_9FIRM</name>
<evidence type="ECO:0000259" key="2">
    <source>
        <dbReference type="Pfam" id="PF02557"/>
    </source>
</evidence>
<organism evidence="3 4">
    <name type="scientific">Candidatus Coprosoma intestinipullorum</name>
    <dbReference type="NCBI Taxonomy" id="2840752"/>
    <lineage>
        <taxon>Bacteria</taxon>
        <taxon>Bacillati</taxon>
        <taxon>Bacillota</taxon>
        <taxon>Bacillota incertae sedis</taxon>
        <taxon>Candidatus Coprosoma</taxon>
    </lineage>
</organism>
<dbReference type="Proteomes" id="UP000886786">
    <property type="component" value="Unassembled WGS sequence"/>
</dbReference>
<dbReference type="InterPro" id="IPR052179">
    <property type="entry name" value="DD-CPase-like"/>
</dbReference>
<comment type="caution">
    <text evidence="3">The sequence shown here is derived from an EMBL/GenBank/DDBJ whole genome shotgun (WGS) entry which is preliminary data.</text>
</comment>